<organism evidence="2">
    <name type="scientific">uncultured Blastococcus sp</name>
    <dbReference type="NCBI Taxonomy" id="217144"/>
    <lineage>
        <taxon>Bacteria</taxon>
        <taxon>Bacillati</taxon>
        <taxon>Actinomycetota</taxon>
        <taxon>Actinomycetes</taxon>
        <taxon>Geodermatophilales</taxon>
        <taxon>Geodermatophilaceae</taxon>
        <taxon>Blastococcus</taxon>
        <taxon>environmental samples</taxon>
    </lineage>
</organism>
<feature type="non-terminal residue" evidence="2">
    <location>
        <position position="40"/>
    </location>
</feature>
<feature type="compositionally biased region" description="Low complexity" evidence="1">
    <location>
        <begin position="28"/>
        <end position="40"/>
    </location>
</feature>
<gene>
    <name evidence="2" type="ORF">AVDCRST_MAG52-1586</name>
</gene>
<feature type="region of interest" description="Disordered" evidence="1">
    <location>
        <begin position="1"/>
        <end position="40"/>
    </location>
</feature>
<evidence type="ECO:0000256" key="1">
    <source>
        <dbReference type="SAM" id="MobiDB-lite"/>
    </source>
</evidence>
<protein>
    <submittedName>
        <fullName evidence="2">Uncharacterized protein</fullName>
    </submittedName>
</protein>
<feature type="non-terminal residue" evidence="2">
    <location>
        <position position="1"/>
    </location>
</feature>
<dbReference type="EMBL" id="CADCTN010000108">
    <property type="protein sequence ID" value="CAA9240505.1"/>
    <property type="molecule type" value="Genomic_DNA"/>
</dbReference>
<name>A0A6J4I4T3_9ACTN</name>
<feature type="compositionally biased region" description="Basic and acidic residues" evidence="1">
    <location>
        <begin position="1"/>
        <end position="11"/>
    </location>
</feature>
<accession>A0A6J4I4T3</accession>
<evidence type="ECO:0000313" key="2">
    <source>
        <dbReference type="EMBL" id="CAA9240505.1"/>
    </source>
</evidence>
<sequence>EHAGGEADRRAAGRRALGQHRTRAGTHAKPLAPLADPLAP</sequence>
<feature type="compositionally biased region" description="Basic residues" evidence="1">
    <location>
        <begin position="17"/>
        <end position="26"/>
    </location>
</feature>
<proteinExistence type="predicted"/>
<reference evidence="2" key="1">
    <citation type="submission" date="2020-02" db="EMBL/GenBank/DDBJ databases">
        <authorList>
            <person name="Meier V. D."/>
        </authorList>
    </citation>
    <scope>NUCLEOTIDE SEQUENCE</scope>
    <source>
        <strain evidence="2">AVDCRST_MAG52</strain>
    </source>
</reference>
<dbReference type="AlphaFoldDB" id="A0A6J4I4T3"/>